<dbReference type="EMBL" id="JACRUP010000002">
    <property type="protein sequence ID" value="MBC5850376.1"/>
    <property type="molecule type" value="Genomic_DNA"/>
</dbReference>
<evidence type="ECO:0000313" key="3">
    <source>
        <dbReference type="Proteomes" id="UP000615796"/>
    </source>
</evidence>
<evidence type="ECO:0000256" key="1">
    <source>
        <dbReference type="SAM" id="MobiDB-lite"/>
    </source>
</evidence>
<feature type="region of interest" description="Disordered" evidence="1">
    <location>
        <begin position="1"/>
        <end position="63"/>
    </location>
</feature>
<organism evidence="2 3">
    <name type="scientific">Vibrio metschnikovii</name>
    <dbReference type="NCBI Taxonomy" id="28172"/>
    <lineage>
        <taxon>Bacteria</taxon>
        <taxon>Pseudomonadati</taxon>
        <taxon>Pseudomonadota</taxon>
        <taxon>Gammaproteobacteria</taxon>
        <taxon>Vibrionales</taxon>
        <taxon>Vibrionaceae</taxon>
        <taxon>Vibrio</taxon>
    </lineage>
</organism>
<protein>
    <submittedName>
        <fullName evidence="2">DUF2986 domain-containing protein</fullName>
    </submittedName>
</protein>
<keyword evidence="3" id="KW-1185">Reference proteome</keyword>
<dbReference type="Proteomes" id="UP000615796">
    <property type="component" value="Unassembled WGS sequence"/>
</dbReference>
<proteinExistence type="predicted"/>
<feature type="compositionally biased region" description="Basic residues" evidence="1">
    <location>
        <begin position="1"/>
        <end position="26"/>
    </location>
</feature>
<feature type="compositionally biased region" description="Low complexity" evidence="1">
    <location>
        <begin position="42"/>
        <end position="63"/>
    </location>
</feature>
<dbReference type="InterPro" id="IPR021677">
    <property type="entry name" value="DUF2986"/>
</dbReference>
<name>A0A9X0R8G4_VIBME</name>
<sequence>MNRKKKINQTLQKHLKKKNAKLHGTNKPRYISKAERAKLEAEQAALETTATDAEQQTDNGLQQ</sequence>
<accession>A0A9X0R8G4</accession>
<dbReference type="RefSeq" id="WP_187025502.1">
    <property type="nucleotide sequence ID" value="NZ_CAWQLT010000012.1"/>
</dbReference>
<gene>
    <name evidence="2" type="ORF">H8Q88_05300</name>
</gene>
<dbReference type="Pfam" id="PF11661">
    <property type="entry name" value="DUF2986"/>
    <property type="match status" value="1"/>
</dbReference>
<reference evidence="2" key="1">
    <citation type="submission" date="2020-08" db="EMBL/GenBank/DDBJ databases">
        <title>Genome Sequencing and Pan-Genome Analysis of Migratory bird Vibrio Strains, Inner Mongolia.</title>
        <authorList>
            <person name="Zheng L."/>
        </authorList>
    </citation>
    <scope>NUCLEOTIDE SEQUENCE</scope>
    <source>
        <strain evidence="2">M13F</strain>
    </source>
</reference>
<feature type="compositionally biased region" description="Basic and acidic residues" evidence="1">
    <location>
        <begin position="32"/>
        <end position="41"/>
    </location>
</feature>
<comment type="caution">
    <text evidence="2">The sequence shown here is derived from an EMBL/GenBank/DDBJ whole genome shotgun (WGS) entry which is preliminary data.</text>
</comment>
<dbReference type="AlphaFoldDB" id="A0A9X0R8G4"/>
<evidence type="ECO:0000313" key="2">
    <source>
        <dbReference type="EMBL" id="MBC5850376.1"/>
    </source>
</evidence>